<dbReference type="PANTHER" id="PTHR33495:SF2">
    <property type="entry name" value="ANTI-SIGMA FACTOR ANTAGONIST TM_1081-RELATED"/>
    <property type="match status" value="1"/>
</dbReference>
<dbReference type="InterPro" id="IPR002645">
    <property type="entry name" value="STAS_dom"/>
</dbReference>
<dbReference type="Pfam" id="PF01740">
    <property type="entry name" value="STAS"/>
    <property type="match status" value="1"/>
</dbReference>
<proteinExistence type="predicted"/>
<dbReference type="RefSeq" id="WP_167941604.1">
    <property type="nucleotide sequence ID" value="NZ_JAATJA010000002.1"/>
</dbReference>
<feature type="domain" description="STAS" evidence="1">
    <location>
        <begin position="1"/>
        <end position="110"/>
    </location>
</feature>
<evidence type="ECO:0000259" key="1">
    <source>
        <dbReference type="PROSITE" id="PS50801"/>
    </source>
</evidence>
<dbReference type="PROSITE" id="PS50801">
    <property type="entry name" value="STAS"/>
    <property type="match status" value="1"/>
</dbReference>
<accession>A0A846QV76</accession>
<reference evidence="2 3" key="1">
    <citation type="submission" date="2020-03" db="EMBL/GenBank/DDBJ databases">
        <title>Genomic Encyclopedia of Type Strains, Phase IV (KMG-IV): sequencing the most valuable type-strain genomes for metagenomic binning, comparative biology and taxonomic classification.</title>
        <authorList>
            <person name="Goeker M."/>
        </authorList>
    </citation>
    <scope>NUCLEOTIDE SEQUENCE [LARGE SCALE GENOMIC DNA]</scope>
    <source>
        <strain evidence="2 3">DSM 24233</strain>
    </source>
</reference>
<dbReference type="PANTHER" id="PTHR33495">
    <property type="entry name" value="ANTI-SIGMA FACTOR ANTAGONIST TM_1081-RELATED-RELATED"/>
    <property type="match status" value="1"/>
</dbReference>
<dbReference type="Gene3D" id="3.30.750.24">
    <property type="entry name" value="STAS domain"/>
    <property type="match status" value="1"/>
</dbReference>
<sequence>MRMTCLKLAGVCVLYLEGAFDVDAAGVVADEIARRVDGGRYRFILDLSGLDEVNEEAIGTLARARRALRERGADIWLAAPSDEFCDVLGDARLGCSFDMYGDVRAAADAYR</sequence>
<organism evidence="2 3">
    <name type="scientific">Desulfobaculum xiamenense</name>
    <dbReference type="NCBI Taxonomy" id="995050"/>
    <lineage>
        <taxon>Bacteria</taxon>
        <taxon>Pseudomonadati</taxon>
        <taxon>Thermodesulfobacteriota</taxon>
        <taxon>Desulfovibrionia</taxon>
        <taxon>Desulfovibrionales</taxon>
        <taxon>Desulfovibrionaceae</taxon>
        <taxon>Desulfobaculum</taxon>
    </lineage>
</organism>
<dbReference type="SUPFAM" id="SSF52091">
    <property type="entry name" value="SpoIIaa-like"/>
    <property type="match status" value="1"/>
</dbReference>
<dbReference type="Proteomes" id="UP000580856">
    <property type="component" value="Unassembled WGS sequence"/>
</dbReference>
<evidence type="ECO:0000313" key="2">
    <source>
        <dbReference type="EMBL" id="NJB68549.1"/>
    </source>
</evidence>
<dbReference type="InterPro" id="IPR036513">
    <property type="entry name" value="STAS_dom_sf"/>
</dbReference>
<protein>
    <submittedName>
        <fullName evidence="2">Anti-anti-sigma factor</fullName>
    </submittedName>
</protein>
<name>A0A846QV76_9BACT</name>
<keyword evidence="3" id="KW-1185">Reference proteome</keyword>
<dbReference type="EMBL" id="JAATJA010000002">
    <property type="protein sequence ID" value="NJB68549.1"/>
    <property type="molecule type" value="Genomic_DNA"/>
</dbReference>
<comment type="caution">
    <text evidence="2">The sequence shown here is derived from an EMBL/GenBank/DDBJ whole genome shotgun (WGS) entry which is preliminary data.</text>
</comment>
<dbReference type="AlphaFoldDB" id="A0A846QV76"/>
<dbReference type="GO" id="GO:0043856">
    <property type="term" value="F:anti-sigma factor antagonist activity"/>
    <property type="evidence" value="ECO:0007669"/>
    <property type="project" value="TreeGrafter"/>
</dbReference>
<gene>
    <name evidence="2" type="ORF">GGQ74_002222</name>
</gene>
<evidence type="ECO:0000313" key="3">
    <source>
        <dbReference type="Proteomes" id="UP000580856"/>
    </source>
</evidence>